<dbReference type="FunFam" id="3.90.1860.10:FF:000003">
    <property type="entry name" value="RNA-splicing ligase RtcB"/>
    <property type="match status" value="1"/>
</dbReference>
<dbReference type="InterPro" id="IPR052915">
    <property type="entry name" value="RtcB-like"/>
</dbReference>
<dbReference type="PANTHER" id="PTHR43749:SF2">
    <property type="entry name" value="RNA-SPLICING LIGASE RTCB"/>
    <property type="match status" value="1"/>
</dbReference>
<dbReference type="Proteomes" id="UP000224902">
    <property type="component" value="Segment"/>
</dbReference>
<sequence length="394" mass="43746">MFPVELPGAQANTKLWLPPEAIEHEAYEQLLNVSRLPWIDRLAVMPDCHFGKGATVGSVLGMKNAISPSAVGVDLGCGMSAVKTSLNAKDLPEDLTALRTKIEEQIPVGRNSHKSEVKYQRLEVNQQDVTKLWNDAKSLNADVKNRLDYAANQVGTLGGGNHFIEICLDEQEDVWVMLHSGSRNIGKVIAESHIAVAKAQEHNFDLPDRDLAVLLENTDEFNSYVYDVYWAQRYARINREVMLGIFKKILRHEFPEIKFEDNISCHHNYIDTEHIDGVDLIVTRKGAIRAGEGQLGLIPGSMGTGSYVVRGLGNADSMFSASHGAGRKMSRSKAKKTFTVDDLAEQTLGVNCRKDQGVVDEIPGAYKDINEVIKRQESLVEPLHFLRQILCVKG</sequence>
<evidence type="ECO:0000256" key="4">
    <source>
        <dbReference type="ARBA" id="ARBA00022723"/>
    </source>
</evidence>
<keyword evidence="6" id="KW-0342">GTP-binding</keyword>
<comment type="cofactor">
    <cofactor evidence="1">
        <name>Mn(2+)</name>
        <dbReference type="ChEBI" id="CHEBI:29035"/>
    </cofactor>
</comment>
<dbReference type="OrthoDB" id="5540at10239"/>
<dbReference type="InterPro" id="IPR036025">
    <property type="entry name" value="RtcB-like_sf"/>
</dbReference>
<comment type="catalytic activity">
    <reaction evidence="8">
        <text>a 3'-end 3'-phospho-ribonucleotide-RNA + a 5'-end dephospho-ribonucleoside-RNA + GTP = a ribonucleotidyl-ribonucleotide-RNA + GMP + diphosphate</text>
        <dbReference type="Rhea" id="RHEA:68076"/>
        <dbReference type="Rhea" id="RHEA-COMP:10463"/>
        <dbReference type="Rhea" id="RHEA-COMP:13936"/>
        <dbReference type="Rhea" id="RHEA-COMP:17355"/>
        <dbReference type="ChEBI" id="CHEBI:33019"/>
        <dbReference type="ChEBI" id="CHEBI:37565"/>
        <dbReference type="ChEBI" id="CHEBI:58115"/>
        <dbReference type="ChEBI" id="CHEBI:83062"/>
        <dbReference type="ChEBI" id="CHEBI:138284"/>
        <dbReference type="ChEBI" id="CHEBI:173118"/>
        <dbReference type="EC" id="6.5.1.8"/>
    </reaction>
</comment>
<dbReference type="InterPro" id="IPR001233">
    <property type="entry name" value="RtcB"/>
</dbReference>
<dbReference type="EC" id="6.5.1.8" evidence="2"/>
<protein>
    <recommendedName>
        <fullName evidence="2">3'-phosphate/5'-hydroxy nucleic acid ligase</fullName>
        <ecNumber evidence="2">6.5.1.8</ecNumber>
    </recommendedName>
</protein>
<dbReference type="GO" id="GO:0003909">
    <property type="term" value="F:DNA ligase activity"/>
    <property type="evidence" value="ECO:0007669"/>
    <property type="project" value="TreeGrafter"/>
</dbReference>
<gene>
    <name evidence="9" type="ORF">SEA_WEASELS2_158</name>
</gene>
<dbReference type="GO" id="GO:0005525">
    <property type="term" value="F:GTP binding"/>
    <property type="evidence" value="ECO:0007669"/>
    <property type="project" value="UniProtKB-KW"/>
</dbReference>
<dbReference type="GO" id="GO:0030145">
    <property type="term" value="F:manganese ion binding"/>
    <property type="evidence" value="ECO:0007669"/>
    <property type="project" value="TreeGrafter"/>
</dbReference>
<evidence type="ECO:0000256" key="7">
    <source>
        <dbReference type="ARBA" id="ARBA00023211"/>
    </source>
</evidence>
<evidence type="ECO:0000256" key="3">
    <source>
        <dbReference type="ARBA" id="ARBA00022598"/>
    </source>
</evidence>
<evidence type="ECO:0000256" key="2">
    <source>
        <dbReference type="ARBA" id="ARBA00012726"/>
    </source>
</evidence>
<dbReference type="GO" id="GO:0042245">
    <property type="term" value="P:RNA repair"/>
    <property type="evidence" value="ECO:0007669"/>
    <property type="project" value="TreeGrafter"/>
</dbReference>
<dbReference type="GO" id="GO:0006396">
    <property type="term" value="P:RNA processing"/>
    <property type="evidence" value="ECO:0007669"/>
    <property type="project" value="InterPro"/>
</dbReference>
<evidence type="ECO:0000256" key="6">
    <source>
        <dbReference type="ARBA" id="ARBA00023134"/>
    </source>
</evidence>
<evidence type="ECO:0000256" key="5">
    <source>
        <dbReference type="ARBA" id="ARBA00022741"/>
    </source>
</evidence>
<dbReference type="GO" id="GO:0006281">
    <property type="term" value="P:DNA repair"/>
    <property type="evidence" value="ECO:0007669"/>
    <property type="project" value="TreeGrafter"/>
</dbReference>
<reference evidence="10" key="1">
    <citation type="submission" date="2016-08" db="EMBL/GenBank/DDBJ databases">
        <authorList>
            <person name="Seilhamer J.J."/>
        </authorList>
    </citation>
    <scope>NUCLEOTIDE SEQUENCE [LARGE SCALE GENOMIC DNA]</scope>
</reference>
<dbReference type="GO" id="GO:0170057">
    <property type="term" value="F:RNA ligase (GTP) activity"/>
    <property type="evidence" value="ECO:0007669"/>
    <property type="project" value="UniProtKB-EC"/>
</dbReference>
<evidence type="ECO:0000256" key="1">
    <source>
        <dbReference type="ARBA" id="ARBA00001936"/>
    </source>
</evidence>
<dbReference type="SUPFAM" id="SSF103365">
    <property type="entry name" value="Hypothetical protein PH1602"/>
    <property type="match status" value="1"/>
</dbReference>
<keyword evidence="5" id="KW-0547">Nucleotide-binding</keyword>
<name>A0A1I9SAD2_9CAUD</name>
<dbReference type="Pfam" id="PF01139">
    <property type="entry name" value="RtcB"/>
    <property type="match status" value="1"/>
</dbReference>
<keyword evidence="10" id="KW-1185">Reference proteome</keyword>
<dbReference type="PANTHER" id="PTHR43749">
    <property type="entry name" value="RNA-SPLICING LIGASE RTCB"/>
    <property type="match status" value="1"/>
</dbReference>
<evidence type="ECO:0000313" key="9">
    <source>
        <dbReference type="EMBL" id="AOZ63738.1"/>
    </source>
</evidence>
<keyword evidence="4" id="KW-0479">Metal-binding</keyword>
<dbReference type="EMBL" id="KX774321">
    <property type="protein sequence ID" value="AOZ63738.1"/>
    <property type="molecule type" value="Genomic_DNA"/>
</dbReference>
<organism evidence="9 10">
    <name type="scientific">Rhodococcus phage Weasels2</name>
    <dbReference type="NCBI Taxonomy" id="1897437"/>
    <lineage>
        <taxon>Viruses</taxon>
        <taxon>Duplodnaviria</taxon>
        <taxon>Heunggongvirae</taxon>
        <taxon>Uroviricota</taxon>
        <taxon>Caudoviricetes</taxon>
        <taxon>Weaselvirus</taxon>
        <taxon>Weaselvirus weasel</taxon>
    </lineage>
</organism>
<proteinExistence type="predicted"/>
<dbReference type="Gene3D" id="3.90.1860.10">
    <property type="entry name" value="tRNA-splicing ligase RtcB"/>
    <property type="match status" value="1"/>
</dbReference>
<evidence type="ECO:0000313" key="10">
    <source>
        <dbReference type="Proteomes" id="UP000224902"/>
    </source>
</evidence>
<accession>A0A1I9SAD2</accession>
<keyword evidence="3 9" id="KW-0436">Ligase</keyword>
<evidence type="ECO:0000256" key="8">
    <source>
        <dbReference type="ARBA" id="ARBA00047746"/>
    </source>
</evidence>
<keyword evidence="7" id="KW-0464">Manganese</keyword>